<keyword evidence="7" id="KW-1185">Reference proteome</keyword>
<dbReference type="Gene3D" id="1.10.357.10">
    <property type="entry name" value="Tetracycline Repressor, domain 2"/>
    <property type="match status" value="2"/>
</dbReference>
<feature type="domain" description="HTH tetR-type" evidence="5">
    <location>
        <begin position="198"/>
        <end position="258"/>
    </location>
</feature>
<sequence>MFARHSYERITLEQIASQLDMVPSALYHYFRDKKELIFQCYLRGLNIYSQELEAASEPGIDGLEIIRRFLRGRLSPDSPRMILFTDIDALPEKFCQIVHESRWKNVEKLAAIVQQGVEDGSVESNEPLLTSVALISILDWVPFWFSEHDYYTHQQAIDSIDDIVTHGVCRRDLKASVSPPLPDLSPFLEAQAGLSKRLSKFDQLLRIASDNFNRKGAMGASLEQIALDAGMTRSGIYYHFDSKEDLLYACLTRSLKREAEIAAHVAAQWARTSDYVIQINRLLLMLHDTPCGPKETYHNINYLAQNHRNAYVSEVLSIVDAVQERFKNSIRLGEFRGVDGYFAHRIMSGMEHWYPVWFRKCTRWPPVAVADHFSNMFLYGIKPRSIL</sequence>
<dbReference type="InterPro" id="IPR041490">
    <property type="entry name" value="KstR2_TetR_C"/>
</dbReference>
<feature type="DNA-binding region" description="H-T-H motif" evidence="4">
    <location>
        <begin position="11"/>
        <end position="30"/>
    </location>
</feature>
<dbReference type="PANTHER" id="PTHR30055">
    <property type="entry name" value="HTH-TYPE TRANSCRIPTIONAL REGULATOR RUTR"/>
    <property type="match status" value="1"/>
</dbReference>
<dbReference type="SUPFAM" id="SSF46689">
    <property type="entry name" value="Homeodomain-like"/>
    <property type="match status" value="2"/>
</dbReference>
<dbReference type="Pfam" id="PF00440">
    <property type="entry name" value="TetR_N"/>
    <property type="match status" value="2"/>
</dbReference>
<name>A0A5D9DB95_HALER</name>
<evidence type="ECO:0000256" key="3">
    <source>
        <dbReference type="ARBA" id="ARBA00023163"/>
    </source>
</evidence>
<dbReference type="Gene3D" id="1.10.10.60">
    <property type="entry name" value="Homeodomain-like"/>
    <property type="match status" value="2"/>
</dbReference>
<dbReference type="EMBL" id="VTPU01000002">
    <property type="protein sequence ID" value="TZG41076.1"/>
    <property type="molecule type" value="Genomic_DNA"/>
</dbReference>
<reference evidence="6 7" key="1">
    <citation type="submission" date="2019-08" db="EMBL/GenBank/DDBJ databases">
        <title>Draft Genome Sequence of Halomonas eurihalina Isolated from Preserved Hide-surface.</title>
        <authorList>
            <person name="Hussain S.A."/>
            <person name="Xu A."/>
            <person name="Sarker M."/>
            <person name="Sommers C."/>
        </authorList>
    </citation>
    <scope>NUCLEOTIDE SEQUENCE [LARGE SCALE GENOMIC DNA]</scope>
    <source>
        <strain evidence="6 7">MS1</strain>
    </source>
</reference>
<evidence type="ECO:0000259" key="5">
    <source>
        <dbReference type="PROSITE" id="PS50977"/>
    </source>
</evidence>
<dbReference type="PRINTS" id="PR00455">
    <property type="entry name" value="HTHTETR"/>
</dbReference>
<evidence type="ECO:0000313" key="6">
    <source>
        <dbReference type="EMBL" id="TZG41076.1"/>
    </source>
</evidence>
<dbReference type="SUPFAM" id="SSF48498">
    <property type="entry name" value="Tetracyclin repressor-like, C-terminal domain"/>
    <property type="match status" value="2"/>
</dbReference>
<feature type="DNA-binding region" description="H-T-H motif" evidence="4">
    <location>
        <begin position="221"/>
        <end position="240"/>
    </location>
</feature>
<keyword evidence="2 4" id="KW-0238">DNA-binding</keyword>
<dbReference type="GO" id="GO:0003700">
    <property type="term" value="F:DNA-binding transcription factor activity"/>
    <property type="evidence" value="ECO:0007669"/>
    <property type="project" value="TreeGrafter"/>
</dbReference>
<gene>
    <name evidence="6" type="ORF">FZZ93_03240</name>
</gene>
<protein>
    <submittedName>
        <fullName evidence="6">TetR/AcrR family transcriptional regulator</fullName>
    </submittedName>
</protein>
<accession>A0A5D9DB95</accession>
<dbReference type="AlphaFoldDB" id="A0A5D9DB95"/>
<dbReference type="InterPro" id="IPR001647">
    <property type="entry name" value="HTH_TetR"/>
</dbReference>
<dbReference type="Proteomes" id="UP000324260">
    <property type="component" value="Unassembled WGS sequence"/>
</dbReference>
<comment type="caution">
    <text evidence="6">The sequence shown here is derived from an EMBL/GenBank/DDBJ whole genome shotgun (WGS) entry which is preliminary data.</text>
</comment>
<evidence type="ECO:0000256" key="2">
    <source>
        <dbReference type="ARBA" id="ARBA00023125"/>
    </source>
</evidence>
<dbReference type="PANTHER" id="PTHR30055:SF234">
    <property type="entry name" value="HTH-TYPE TRANSCRIPTIONAL REGULATOR BETI"/>
    <property type="match status" value="1"/>
</dbReference>
<evidence type="ECO:0000256" key="1">
    <source>
        <dbReference type="ARBA" id="ARBA00023015"/>
    </source>
</evidence>
<keyword evidence="3" id="KW-0804">Transcription</keyword>
<dbReference type="GO" id="GO:0000976">
    <property type="term" value="F:transcription cis-regulatory region binding"/>
    <property type="evidence" value="ECO:0007669"/>
    <property type="project" value="TreeGrafter"/>
</dbReference>
<dbReference type="InterPro" id="IPR050109">
    <property type="entry name" value="HTH-type_TetR-like_transc_reg"/>
</dbReference>
<feature type="domain" description="HTH tetR-type" evidence="5">
    <location>
        <begin position="1"/>
        <end position="48"/>
    </location>
</feature>
<organism evidence="6 7">
    <name type="scientific">Halomonas eurihalina</name>
    <dbReference type="NCBI Taxonomy" id="42566"/>
    <lineage>
        <taxon>Bacteria</taxon>
        <taxon>Pseudomonadati</taxon>
        <taxon>Pseudomonadota</taxon>
        <taxon>Gammaproteobacteria</taxon>
        <taxon>Oceanospirillales</taxon>
        <taxon>Halomonadaceae</taxon>
        <taxon>Halomonas</taxon>
    </lineage>
</organism>
<evidence type="ECO:0000256" key="4">
    <source>
        <dbReference type="PROSITE-ProRule" id="PRU00335"/>
    </source>
</evidence>
<dbReference type="InterPro" id="IPR036271">
    <property type="entry name" value="Tet_transcr_reg_TetR-rel_C_sf"/>
</dbReference>
<dbReference type="OrthoDB" id="5816932at2"/>
<keyword evidence="1" id="KW-0805">Transcription regulation</keyword>
<dbReference type="InterPro" id="IPR009057">
    <property type="entry name" value="Homeodomain-like_sf"/>
</dbReference>
<proteinExistence type="predicted"/>
<dbReference type="PROSITE" id="PS50977">
    <property type="entry name" value="HTH_TETR_2"/>
    <property type="match status" value="2"/>
</dbReference>
<evidence type="ECO:0000313" key="7">
    <source>
        <dbReference type="Proteomes" id="UP000324260"/>
    </source>
</evidence>
<dbReference type="Pfam" id="PF17932">
    <property type="entry name" value="TetR_C_24"/>
    <property type="match status" value="2"/>
</dbReference>